<reference evidence="2" key="2">
    <citation type="journal article" date="2015" name="Data Brief">
        <title>Shoot transcriptome of the giant reed, Arundo donax.</title>
        <authorList>
            <person name="Barrero R.A."/>
            <person name="Guerrero F.D."/>
            <person name="Moolhuijzen P."/>
            <person name="Goolsby J.A."/>
            <person name="Tidwell J."/>
            <person name="Bellgard S.E."/>
            <person name="Bellgard M.I."/>
        </authorList>
    </citation>
    <scope>NUCLEOTIDE SEQUENCE</scope>
    <source>
        <tissue evidence="2">Shoot tissue taken approximately 20 cm above the soil surface</tissue>
    </source>
</reference>
<sequence length="24" mass="2807">MRNTNSKDLFKSGSLHNKLCRTKK</sequence>
<evidence type="ECO:0000256" key="1">
    <source>
        <dbReference type="SAM" id="MobiDB-lite"/>
    </source>
</evidence>
<feature type="region of interest" description="Disordered" evidence="1">
    <location>
        <begin position="1"/>
        <end position="24"/>
    </location>
</feature>
<dbReference type="EMBL" id="GBRH01267901">
    <property type="protein sequence ID" value="JAD29994.1"/>
    <property type="molecule type" value="Transcribed_RNA"/>
</dbReference>
<organism evidence="2">
    <name type="scientific">Arundo donax</name>
    <name type="common">Giant reed</name>
    <name type="synonym">Donax arundinaceus</name>
    <dbReference type="NCBI Taxonomy" id="35708"/>
    <lineage>
        <taxon>Eukaryota</taxon>
        <taxon>Viridiplantae</taxon>
        <taxon>Streptophyta</taxon>
        <taxon>Embryophyta</taxon>
        <taxon>Tracheophyta</taxon>
        <taxon>Spermatophyta</taxon>
        <taxon>Magnoliopsida</taxon>
        <taxon>Liliopsida</taxon>
        <taxon>Poales</taxon>
        <taxon>Poaceae</taxon>
        <taxon>PACMAD clade</taxon>
        <taxon>Arundinoideae</taxon>
        <taxon>Arundineae</taxon>
        <taxon>Arundo</taxon>
    </lineage>
</organism>
<dbReference type="AlphaFoldDB" id="A0A0A8YSK4"/>
<evidence type="ECO:0000313" key="2">
    <source>
        <dbReference type="EMBL" id="JAD29994.1"/>
    </source>
</evidence>
<accession>A0A0A8YSK4</accession>
<proteinExistence type="predicted"/>
<reference evidence="2" key="1">
    <citation type="submission" date="2014-09" db="EMBL/GenBank/DDBJ databases">
        <authorList>
            <person name="Magalhaes I.L.F."/>
            <person name="Oliveira U."/>
            <person name="Santos F.R."/>
            <person name="Vidigal T.H.D.A."/>
            <person name="Brescovit A.D."/>
            <person name="Santos A.J."/>
        </authorList>
    </citation>
    <scope>NUCLEOTIDE SEQUENCE</scope>
    <source>
        <tissue evidence="2">Shoot tissue taken approximately 20 cm above the soil surface</tissue>
    </source>
</reference>
<name>A0A0A8YSK4_ARUDO</name>
<protein>
    <submittedName>
        <fullName evidence="2">Uncharacterized protein</fullName>
    </submittedName>
</protein>